<dbReference type="Pfam" id="PF05225">
    <property type="entry name" value="HTH_psq"/>
    <property type="match status" value="1"/>
</dbReference>
<dbReference type="InterPro" id="IPR001965">
    <property type="entry name" value="Znf_PHD"/>
</dbReference>
<keyword evidence="12" id="KW-1185">Reference proteome</keyword>
<dbReference type="Gene3D" id="1.10.10.60">
    <property type="entry name" value="Homeodomain-like"/>
    <property type="match status" value="1"/>
</dbReference>
<feature type="domain" description="PHD-type" evidence="9">
    <location>
        <begin position="778"/>
        <end position="837"/>
    </location>
</feature>
<dbReference type="PROSITE" id="PS50016">
    <property type="entry name" value="ZF_PHD_2"/>
    <property type="match status" value="1"/>
</dbReference>
<dbReference type="SMART" id="SM00249">
    <property type="entry name" value="PHD"/>
    <property type="match status" value="1"/>
</dbReference>
<dbReference type="EMBL" id="CAACVG010005881">
    <property type="protein sequence ID" value="VEN39721.1"/>
    <property type="molecule type" value="Genomic_DNA"/>
</dbReference>
<feature type="compositionally biased region" description="Basic and acidic residues" evidence="8">
    <location>
        <begin position="595"/>
        <end position="621"/>
    </location>
</feature>
<feature type="compositionally biased region" description="Polar residues" evidence="8">
    <location>
        <begin position="661"/>
        <end position="683"/>
    </location>
</feature>
<evidence type="ECO:0000256" key="6">
    <source>
        <dbReference type="ARBA" id="ARBA00023242"/>
    </source>
</evidence>
<evidence type="ECO:0000256" key="4">
    <source>
        <dbReference type="ARBA" id="ARBA00022833"/>
    </source>
</evidence>
<organism evidence="11 12">
    <name type="scientific">Callosobruchus maculatus</name>
    <name type="common">Southern cowpea weevil</name>
    <name type="synonym">Pulse bruchid</name>
    <dbReference type="NCBI Taxonomy" id="64391"/>
    <lineage>
        <taxon>Eukaryota</taxon>
        <taxon>Metazoa</taxon>
        <taxon>Ecdysozoa</taxon>
        <taxon>Arthropoda</taxon>
        <taxon>Hexapoda</taxon>
        <taxon>Insecta</taxon>
        <taxon>Pterygota</taxon>
        <taxon>Neoptera</taxon>
        <taxon>Endopterygota</taxon>
        <taxon>Coleoptera</taxon>
        <taxon>Polyphaga</taxon>
        <taxon>Cucujiformia</taxon>
        <taxon>Chrysomeloidea</taxon>
        <taxon>Chrysomelidae</taxon>
        <taxon>Bruchinae</taxon>
        <taxon>Bruchini</taxon>
        <taxon>Callosobruchus</taxon>
    </lineage>
</organism>
<dbReference type="InterPro" id="IPR050863">
    <property type="entry name" value="CenT-Element_Derived"/>
</dbReference>
<dbReference type="InterPro" id="IPR036397">
    <property type="entry name" value="RNaseH_sf"/>
</dbReference>
<keyword evidence="3 7" id="KW-0863">Zinc-finger</keyword>
<dbReference type="GO" id="GO:0003677">
    <property type="term" value="F:DNA binding"/>
    <property type="evidence" value="ECO:0007669"/>
    <property type="project" value="UniProtKB-KW"/>
</dbReference>
<feature type="region of interest" description="Disordered" evidence="8">
    <location>
        <begin position="740"/>
        <end position="773"/>
    </location>
</feature>
<dbReference type="InterPro" id="IPR009057">
    <property type="entry name" value="Homeodomain-like_sf"/>
</dbReference>
<feature type="compositionally biased region" description="Basic and acidic residues" evidence="8">
    <location>
        <begin position="759"/>
        <end position="773"/>
    </location>
</feature>
<feature type="region of interest" description="Disordered" evidence="8">
    <location>
        <begin position="570"/>
        <end position="707"/>
    </location>
</feature>
<dbReference type="PANTHER" id="PTHR19303">
    <property type="entry name" value="TRANSPOSON"/>
    <property type="match status" value="1"/>
</dbReference>
<keyword evidence="5" id="KW-0238">DNA-binding</keyword>
<dbReference type="PROSITE" id="PS51253">
    <property type="entry name" value="HTH_CENPB"/>
    <property type="match status" value="1"/>
</dbReference>
<evidence type="ECO:0000256" key="2">
    <source>
        <dbReference type="ARBA" id="ARBA00022723"/>
    </source>
</evidence>
<evidence type="ECO:0000313" key="12">
    <source>
        <dbReference type="Proteomes" id="UP000410492"/>
    </source>
</evidence>
<dbReference type="InterPro" id="IPR019786">
    <property type="entry name" value="Zinc_finger_PHD-type_CS"/>
</dbReference>
<dbReference type="InterPro" id="IPR004875">
    <property type="entry name" value="DDE_SF_endonuclease_dom"/>
</dbReference>
<dbReference type="OrthoDB" id="6768517at2759"/>
<dbReference type="CDD" id="cd15489">
    <property type="entry name" value="PHD_SF"/>
    <property type="match status" value="1"/>
</dbReference>
<proteinExistence type="predicted"/>
<protein>
    <submittedName>
        <fullName evidence="11">Uncharacterized protein</fullName>
    </submittedName>
</protein>
<evidence type="ECO:0000256" key="7">
    <source>
        <dbReference type="PROSITE-ProRule" id="PRU00146"/>
    </source>
</evidence>
<dbReference type="Pfam" id="PF03184">
    <property type="entry name" value="DDE_1"/>
    <property type="match status" value="1"/>
</dbReference>
<feature type="domain" description="HTH CENPB-type" evidence="10">
    <location>
        <begin position="67"/>
        <end position="142"/>
    </location>
</feature>
<reference evidence="11 12" key="1">
    <citation type="submission" date="2019-01" db="EMBL/GenBank/DDBJ databases">
        <authorList>
            <person name="Sayadi A."/>
        </authorList>
    </citation>
    <scope>NUCLEOTIDE SEQUENCE [LARGE SCALE GENOMIC DNA]</scope>
</reference>
<keyword evidence="2" id="KW-0479">Metal-binding</keyword>
<evidence type="ECO:0000256" key="1">
    <source>
        <dbReference type="ARBA" id="ARBA00004123"/>
    </source>
</evidence>
<evidence type="ECO:0000256" key="5">
    <source>
        <dbReference type="ARBA" id="ARBA00023125"/>
    </source>
</evidence>
<dbReference type="PANTHER" id="PTHR19303:SF74">
    <property type="entry name" value="POGO TRANSPOSABLE ELEMENT WITH KRAB DOMAIN"/>
    <property type="match status" value="1"/>
</dbReference>
<evidence type="ECO:0000259" key="9">
    <source>
        <dbReference type="PROSITE" id="PS50016"/>
    </source>
</evidence>
<dbReference type="Gene3D" id="3.30.40.10">
    <property type="entry name" value="Zinc/RING finger domain, C3HC4 (zinc finger)"/>
    <property type="match status" value="1"/>
</dbReference>
<dbReference type="AlphaFoldDB" id="A0A653BWS4"/>
<dbReference type="InterPro" id="IPR019787">
    <property type="entry name" value="Znf_PHD-finger"/>
</dbReference>
<evidence type="ECO:0000256" key="8">
    <source>
        <dbReference type="SAM" id="MobiDB-lite"/>
    </source>
</evidence>
<feature type="compositionally biased region" description="Basic residues" evidence="8">
    <location>
        <begin position="749"/>
        <end position="758"/>
    </location>
</feature>
<keyword evidence="4" id="KW-0862">Zinc</keyword>
<dbReference type="InterPro" id="IPR007889">
    <property type="entry name" value="HTH_Psq"/>
</dbReference>
<feature type="non-terminal residue" evidence="11">
    <location>
        <position position="1006"/>
    </location>
</feature>
<dbReference type="InterPro" id="IPR011011">
    <property type="entry name" value="Znf_FYVE_PHD"/>
</dbReference>
<feature type="compositionally biased region" description="Polar residues" evidence="8">
    <location>
        <begin position="628"/>
        <end position="637"/>
    </location>
</feature>
<dbReference type="GO" id="GO:0005634">
    <property type="term" value="C:nucleus"/>
    <property type="evidence" value="ECO:0007669"/>
    <property type="project" value="UniProtKB-SubCell"/>
</dbReference>
<dbReference type="Gene3D" id="3.30.420.10">
    <property type="entry name" value="Ribonuclease H-like superfamily/Ribonuclease H"/>
    <property type="match status" value="1"/>
</dbReference>
<dbReference type="GO" id="GO:0008270">
    <property type="term" value="F:zinc ion binding"/>
    <property type="evidence" value="ECO:0007669"/>
    <property type="project" value="UniProtKB-KW"/>
</dbReference>
<dbReference type="Pfam" id="PF00628">
    <property type="entry name" value="PHD"/>
    <property type="match status" value="1"/>
</dbReference>
<evidence type="ECO:0000313" key="11">
    <source>
        <dbReference type="EMBL" id="VEN39721.1"/>
    </source>
</evidence>
<gene>
    <name evidence="11" type="ORF">CALMAC_LOCUS4146</name>
</gene>
<evidence type="ECO:0000256" key="3">
    <source>
        <dbReference type="ARBA" id="ARBA00022771"/>
    </source>
</evidence>
<dbReference type="Proteomes" id="UP000410492">
    <property type="component" value="Unassembled WGS sequence"/>
</dbReference>
<keyword evidence="6" id="KW-0539">Nucleus</keyword>
<dbReference type="PROSITE" id="PS01359">
    <property type="entry name" value="ZF_PHD_1"/>
    <property type="match status" value="1"/>
</dbReference>
<dbReference type="InterPro" id="IPR006600">
    <property type="entry name" value="HTH_CenpB_DNA-bd_dom"/>
</dbReference>
<name>A0A653BWS4_CALMS</name>
<comment type="subcellular location">
    <subcellularLocation>
        <location evidence="1">Nucleus</location>
    </subcellularLocation>
</comment>
<dbReference type="Pfam" id="PF03221">
    <property type="entry name" value="HTH_Tnp_Tc5"/>
    <property type="match status" value="1"/>
</dbReference>
<accession>A0A653BWS4</accession>
<dbReference type="InterPro" id="IPR013083">
    <property type="entry name" value="Znf_RING/FYVE/PHD"/>
</dbReference>
<sequence>MSATRKTIQRNRSAKRRLFTYSEASLQESLRSIRSGELSIREASRKYGVPRATIQDRLHGRSIDSLKKTGPEPIMTIEGEKRIAQWIIDIAKCGFPITKEVLIDTVTKIARDSGTLGKFANDRPGIRWYKNFLKRHPEISVREAESINKTRALVTEESVRLWFRNLTSFLENINCIDIMEDPTRIFNADESGFTLCPKTGKVLAPRGWKNLYQIKSGSGKEQITVLIVVSANGEICPPLVVFPYIRPPKALVNNMPDNWILAKSETGWMRSDVFFEFVCNDFNKWLDTNNIKKPIILFIDGHKSHMTLPLSKFCEEHGIVLYALPPNCTHIIQPADVSVFRPLKHEWKKTIRKWQSKPENTNAVVNKFNFCSVFQETLMTANMVDSIKNGFRRCGLFPLDPNNVDYTKCVKNTLEKQIHKENSNRVSLSSKDFRSTEKVIKAIETQLYNYGINVEVVLNEIKYLENKSNLGIKQTSHTNDLNSFENQNSNTNVLVEVTDNEPRINIGSVLPINDINVLPVFILDQQGIPNLQIESNRLQSPLEPRCDNEEEIPAAEGIPQPESNLLLEDFSRNDGANDNFNPEKDDSEQQTLLSHRPESPLEPQSDKERRSAVEGIVEDHSNLVLEDLSQNDGANDNCNRDKDDSEQSEQSVLPPIHTTPDKLSSSQKTANEETSQTSPTTPFSRHLSFPTPVDQSQRSKTKEKLPSAISCKEWRRYYEKKEEEKQKKLEGVRKRKELKELNQNTAAQTKKRKKVSAKKKIDTQSKENDTNSNEDKERISCFFCEDDLYSEAEEDSEKNIGCDYCTRWYHLRCTEFAEFPYEDVANRDYRCEMCCCDVISDMDVDTIKIMSEVCSTIIKKEAEEDGVPLTGREIIARCRSAVLETCGIDISAVLQQQVRLGHTTKQILDQVRSMNGSLCLKYNFGVAPWKLGVPHAIRVAPTSSVRQERPTHLRSEMVHPAFKERGRAIPQTTTSPPSRFVAAKRVVEGRVRCIIIITKNHYLTSY</sequence>
<dbReference type="SUPFAM" id="SSF46689">
    <property type="entry name" value="Homeodomain-like"/>
    <property type="match status" value="1"/>
</dbReference>
<dbReference type="SUPFAM" id="SSF57903">
    <property type="entry name" value="FYVE/PHD zinc finger"/>
    <property type="match status" value="1"/>
</dbReference>
<evidence type="ECO:0000259" key="10">
    <source>
        <dbReference type="PROSITE" id="PS51253"/>
    </source>
</evidence>